<feature type="domain" description="PDZ" evidence="1">
    <location>
        <begin position="42"/>
        <end position="80"/>
    </location>
</feature>
<evidence type="ECO:0000313" key="3">
    <source>
        <dbReference type="Proteomes" id="UP000542342"/>
    </source>
</evidence>
<reference evidence="2 3" key="1">
    <citation type="submission" date="2020-07" db="EMBL/GenBank/DDBJ databases">
        <title>Thermogemmata thermophila gen. nov., sp. nov., a novel moderate thermophilic planctomycete from a Kamchatka hot spring.</title>
        <authorList>
            <person name="Elcheninov A.G."/>
            <person name="Podosokorskaya O.A."/>
            <person name="Kovaleva O.L."/>
            <person name="Novikov A."/>
            <person name="Bonch-Osmolovskaya E.A."/>
            <person name="Toshchakov S.V."/>
            <person name="Kublanov I.V."/>
        </authorList>
    </citation>
    <scope>NUCLEOTIDE SEQUENCE [LARGE SCALE GENOMIC DNA]</scope>
    <source>
        <strain evidence="2 3">2918</strain>
    </source>
</reference>
<organism evidence="2 3">
    <name type="scientific">Thermogemmata fonticola</name>
    <dbReference type="NCBI Taxonomy" id="2755323"/>
    <lineage>
        <taxon>Bacteria</taxon>
        <taxon>Pseudomonadati</taxon>
        <taxon>Planctomycetota</taxon>
        <taxon>Planctomycetia</taxon>
        <taxon>Gemmatales</taxon>
        <taxon>Gemmataceae</taxon>
        <taxon>Thermogemmata</taxon>
    </lineage>
</organism>
<dbReference type="Pfam" id="PF13180">
    <property type="entry name" value="PDZ_2"/>
    <property type="match status" value="1"/>
</dbReference>
<dbReference type="Gene3D" id="2.30.42.10">
    <property type="match status" value="1"/>
</dbReference>
<dbReference type="Proteomes" id="UP000542342">
    <property type="component" value="Unassembled WGS sequence"/>
</dbReference>
<evidence type="ECO:0000259" key="1">
    <source>
        <dbReference type="PROSITE" id="PS50106"/>
    </source>
</evidence>
<protein>
    <submittedName>
        <fullName evidence="2">PDZ domain-containing protein</fullName>
    </submittedName>
</protein>
<gene>
    <name evidence="2" type="ORF">H0921_12415</name>
</gene>
<accession>A0A7V8VFD2</accession>
<keyword evidence="3" id="KW-1185">Reference proteome</keyword>
<dbReference type="SUPFAM" id="SSF50156">
    <property type="entry name" value="PDZ domain-like"/>
    <property type="match status" value="1"/>
</dbReference>
<sequence length="146" mass="15755">MGAWLSLIWGGMMGCAWGLPVLTPIPSAPAERSAALPDPTGRGYMGVILNQETLAIEAVEPGKPAARAGLQPQDVIIRVNQFHPQTTQQVIAYVCSCRPGAVIEVEVQRGMERKVLLVTLMARPEEVDRGRIPFPVPDSPPPPPEE</sequence>
<name>A0A7V8VFD2_9BACT</name>
<dbReference type="InterPro" id="IPR001478">
    <property type="entry name" value="PDZ"/>
</dbReference>
<dbReference type="InterPro" id="IPR036034">
    <property type="entry name" value="PDZ_sf"/>
</dbReference>
<dbReference type="AlphaFoldDB" id="A0A7V8VFD2"/>
<evidence type="ECO:0000313" key="2">
    <source>
        <dbReference type="EMBL" id="MBA2226966.1"/>
    </source>
</evidence>
<comment type="caution">
    <text evidence="2">The sequence shown here is derived from an EMBL/GenBank/DDBJ whole genome shotgun (WGS) entry which is preliminary data.</text>
</comment>
<proteinExistence type="predicted"/>
<dbReference type="EMBL" id="JACEFB010000009">
    <property type="protein sequence ID" value="MBA2226966.1"/>
    <property type="molecule type" value="Genomic_DNA"/>
</dbReference>
<dbReference type="RefSeq" id="WP_194538556.1">
    <property type="nucleotide sequence ID" value="NZ_JACEFB010000009.1"/>
</dbReference>
<dbReference type="PROSITE" id="PS50106">
    <property type="entry name" value="PDZ"/>
    <property type="match status" value="1"/>
</dbReference>
<dbReference type="SMART" id="SM00228">
    <property type="entry name" value="PDZ"/>
    <property type="match status" value="1"/>
</dbReference>